<evidence type="ECO:0000256" key="1">
    <source>
        <dbReference type="SAM" id="MobiDB-lite"/>
    </source>
</evidence>
<proteinExistence type="predicted"/>
<protein>
    <submittedName>
        <fullName evidence="2">Uncharacterized protein</fullName>
    </submittedName>
</protein>
<feature type="region of interest" description="Disordered" evidence="1">
    <location>
        <begin position="1"/>
        <end position="25"/>
    </location>
</feature>
<accession>A0A951PLV8</accession>
<sequence>MTEQLFESSNTNNEEQTTNNTFELKPRASLVGNQLNDLFDAWQCNNLSPHRLRKARLRTDVQAAYP</sequence>
<dbReference type="AlphaFoldDB" id="A0A951PLV8"/>
<dbReference type="EMBL" id="JAHHIF010000014">
    <property type="protein sequence ID" value="MBW4545357.1"/>
    <property type="molecule type" value="Genomic_DNA"/>
</dbReference>
<reference evidence="2" key="1">
    <citation type="submission" date="2021-05" db="EMBL/GenBank/DDBJ databases">
        <authorList>
            <person name="Pietrasiak N."/>
            <person name="Ward R."/>
            <person name="Stajich J.E."/>
            <person name="Kurbessoian T."/>
        </authorList>
    </citation>
    <scope>NUCLEOTIDE SEQUENCE</scope>
    <source>
        <strain evidence="2">CPER-KK1</strain>
    </source>
</reference>
<evidence type="ECO:0000313" key="2">
    <source>
        <dbReference type="EMBL" id="MBW4545357.1"/>
    </source>
</evidence>
<evidence type="ECO:0000313" key="3">
    <source>
        <dbReference type="Proteomes" id="UP000753908"/>
    </source>
</evidence>
<reference evidence="2" key="2">
    <citation type="journal article" date="2022" name="Microbiol. Resour. Announc.">
        <title>Metagenome Sequencing to Explore Phylogenomics of Terrestrial Cyanobacteria.</title>
        <authorList>
            <person name="Ward R.D."/>
            <person name="Stajich J.E."/>
            <person name="Johansen J.R."/>
            <person name="Huntemann M."/>
            <person name="Clum A."/>
            <person name="Foster B."/>
            <person name="Foster B."/>
            <person name="Roux S."/>
            <person name="Palaniappan K."/>
            <person name="Varghese N."/>
            <person name="Mukherjee S."/>
            <person name="Reddy T.B.K."/>
            <person name="Daum C."/>
            <person name="Copeland A."/>
            <person name="Chen I.A."/>
            <person name="Ivanova N.N."/>
            <person name="Kyrpides N.C."/>
            <person name="Shapiro N."/>
            <person name="Eloe-Fadrosh E.A."/>
            <person name="Pietrasiak N."/>
        </authorList>
    </citation>
    <scope>NUCLEOTIDE SEQUENCE</scope>
    <source>
        <strain evidence="2">CPER-KK1</strain>
    </source>
</reference>
<gene>
    <name evidence="2" type="ORF">KME25_13055</name>
</gene>
<dbReference type="Proteomes" id="UP000753908">
    <property type="component" value="Unassembled WGS sequence"/>
</dbReference>
<name>A0A951PLV8_9CYAN</name>
<organism evidence="2 3">
    <name type="scientific">Symplocastrum torsivum CPER-KK1</name>
    <dbReference type="NCBI Taxonomy" id="450513"/>
    <lineage>
        <taxon>Bacteria</taxon>
        <taxon>Bacillati</taxon>
        <taxon>Cyanobacteriota</taxon>
        <taxon>Cyanophyceae</taxon>
        <taxon>Oscillatoriophycideae</taxon>
        <taxon>Oscillatoriales</taxon>
        <taxon>Microcoleaceae</taxon>
        <taxon>Symplocastrum</taxon>
    </lineage>
</organism>
<comment type="caution">
    <text evidence="2">The sequence shown here is derived from an EMBL/GenBank/DDBJ whole genome shotgun (WGS) entry which is preliminary data.</text>
</comment>
<feature type="compositionally biased region" description="Low complexity" evidence="1">
    <location>
        <begin position="1"/>
        <end position="23"/>
    </location>
</feature>